<dbReference type="InterPro" id="IPR001610">
    <property type="entry name" value="PAC"/>
</dbReference>
<dbReference type="PANTHER" id="PTHR45339">
    <property type="entry name" value="HYBRID SIGNAL TRANSDUCTION HISTIDINE KINASE J"/>
    <property type="match status" value="1"/>
</dbReference>
<evidence type="ECO:0000256" key="10">
    <source>
        <dbReference type="ARBA" id="ARBA00022840"/>
    </source>
</evidence>
<dbReference type="CDD" id="cd00156">
    <property type="entry name" value="REC"/>
    <property type="match status" value="1"/>
</dbReference>
<dbReference type="SMART" id="SM00086">
    <property type="entry name" value="PAC"/>
    <property type="match status" value="1"/>
</dbReference>
<dbReference type="SMART" id="SM00091">
    <property type="entry name" value="PAS"/>
    <property type="match status" value="1"/>
</dbReference>
<dbReference type="SUPFAM" id="SSF52172">
    <property type="entry name" value="CheY-like"/>
    <property type="match status" value="2"/>
</dbReference>
<keyword evidence="12" id="KW-0902">Two-component regulatory system</keyword>
<dbReference type="PANTHER" id="PTHR45339:SF1">
    <property type="entry name" value="HYBRID SIGNAL TRANSDUCTION HISTIDINE KINASE J"/>
    <property type="match status" value="1"/>
</dbReference>
<evidence type="ECO:0000313" key="26">
    <source>
        <dbReference type="Proteomes" id="UP001604335"/>
    </source>
</evidence>
<keyword evidence="10" id="KW-0067">ATP-binding</keyword>
<sequence>MAASKSGSTETTGRDPGVSSRSGSVDRSTLWSTMGQVKSAMLARIYWPRADVAELSGGQEGDRVNLRRKTLAIVGMAAVVSIVTLCIALSVLVSGDFRALEVQYARQDAQRAMDALSADFDSLAVAAQEYAEWDDTYEFIETRNPAYIQSNLIDRTFTALRLNAIAIVNRQKQVLYSQGFDATRGRLQPADRSLLDYLAGPGQTTLLQQDQPDRVISGLVSLPEGVLMVAARPIVTSQGAGPIRGALVVGRWLDQVEIDRLAEGVELQLSLRPAVSLEQFQTADSGTLSQPMTLEVSRPGLARSPISITALGSLDLLRAEILLRNLEGEPALILEVTLPREIYHRSQRAIRYLGAATVFCGVLFGGVALLSIEKLVLARLTRLSTAVATIGQSGNLATRLEMPGSDELGLLANNIDEMLEALDRFQRERSSVEERYRIMAENSTDLISRQTADNVYIYASPACMALLGYHPEEMVGQQRWDFIHPADRARLIEEDQHARDRKATYTTQYRIRRHDGFYIWFETTSRAIYDSHNGEFQGTLSVSRDITPRKQVEQDLRDSESSIRRLYQIAAARQLTFDDRLQRLLQMGCEQFGLELGLLVEIDDRFATLPDPDPTDYNGGMAAVGDLQCRVVGIFHTGDRAQMPSTWNWQAGDRFPLRNTIFQIAVAREEPLYFESKSLAQLGPTAVDAALEIEAYLGTPITVGRRGYGTLCFWSNQTRNQPFKAVDIGLLELMGQWIGGELERKQAADDLARARDQALEATRAKSEFLATMSHEIRTPMNAVIGMTGLLLDTELTSQQRDFVETVRSSGDALLAIINDILDFSKIESGKLDLESQPFDLRSCIEESLDLLAAKASDKGLDLAYWMGSAVPNLIVGDITRLRQIFVNLVGNAVKFTARGEVVIQVEAKPHTTSDESNALLQSDSTLPPTRSHDYNAPLYDIHFAVRDTGIGIPSDRMNRLFKSFSQVDSSTTRQYGGTGLGLAISKRLSEMMGGRMWVESELGKGSVFHFTIVAAAAPYASLVDFYEVQPYLQGKRVLIVDDNATHRDILVRQVEAWGTVTQSTASPQEAIAWMMRGQSFDLALLDLQMPQMDGLQLAQRLQDLALPKTTPLRMIAMAPMGYQERSASPVFAAVVNKPIKQSQLYNAIVTVLGGRTAETVAARSVMADVDSHMAEFHPLRILLAEDHAVNQKVALQILQRMGYRADVAGNGIEVLEALRRQPYDVVLMDMQMPEMDGLEATERIRQEWVTEQGPYIIAMTANAMQGDREACIRAGMDDYISKPIRIQKLAEALGRCPSRGFAQGGTGETAPEPPTLPDSVLPAVTENGAGAVAIALPQLVTALVSGESEPVAPEALAHTSSVERNGIGPEPDLVVDRAASELAGSPLPSGWVADQEPILDEQILSSLREVEVLDEAIELYLRDSPMLLEKVRSALSNGNTAHLKDAAHSLKSTSGTMGALLVYQTSQQIETAAKQGDLALAQRWLPAVEQEHQRAVARLQSLGLVFQSLEVEA</sequence>
<evidence type="ECO:0000313" key="25">
    <source>
        <dbReference type="EMBL" id="MFG3816082.1"/>
    </source>
</evidence>
<keyword evidence="16" id="KW-0175">Coiled coil</keyword>
<feature type="modified residue" description="4-aspartylphosphate" evidence="15">
    <location>
        <position position="1229"/>
    </location>
</feature>
<dbReference type="InterPro" id="IPR036097">
    <property type="entry name" value="HisK_dim/P_sf"/>
</dbReference>
<evidence type="ECO:0000256" key="5">
    <source>
        <dbReference type="ARBA" id="ARBA00022553"/>
    </source>
</evidence>
<feature type="domain" description="Histidine kinase" evidence="19">
    <location>
        <begin position="771"/>
        <end position="1016"/>
    </location>
</feature>
<dbReference type="InterPro" id="IPR005467">
    <property type="entry name" value="His_kinase_dom"/>
</dbReference>
<keyword evidence="6" id="KW-0808">Transferase</keyword>
<dbReference type="Gene3D" id="3.30.450.40">
    <property type="match status" value="1"/>
</dbReference>
<keyword evidence="9" id="KW-0418">Kinase</keyword>
<dbReference type="EC" id="2.7.13.3" evidence="3"/>
<dbReference type="Pfam" id="PF05228">
    <property type="entry name" value="CHASE4"/>
    <property type="match status" value="1"/>
</dbReference>
<evidence type="ECO:0000256" key="18">
    <source>
        <dbReference type="SAM" id="Phobius"/>
    </source>
</evidence>
<dbReference type="PROSITE" id="PS50113">
    <property type="entry name" value="PAC"/>
    <property type="match status" value="1"/>
</dbReference>
<protein>
    <recommendedName>
        <fullName evidence="3">histidine kinase</fullName>
        <ecNumber evidence="3">2.7.13.3</ecNumber>
    </recommendedName>
</protein>
<dbReference type="CDD" id="cd06225">
    <property type="entry name" value="HAMP"/>
    <property type="match status" value="1"/>
</dbReference>
<dbReference type="InterPro" id="IPR001789">
    <property type="entry name" value="Sig_transdc_resp-reg_receiver"/>
</dbReference>
<dbReference type="InterPro" id="IPR000014">
    <property type="entry name" value="PAS"/>
</dbReference>
<dbReference type="Pfam" id="PF01627">
    <property type="entry name" value="Hpt"/>
    <property type="match status" value="1"/>
</dbReference>
<keyword evidence="7 18" id="KW-0812">Transmembrane</keyword>
<dbReference type="InterPro" id="IPR036641">
    <property type="entry name" value="HPT_dom_sf"/>
</dbReference>
<evidence type="ECO:0000259" key="21">
    <source>
        <dbReference type="PROSITE" id="PS50112"/>
    </source>
</evidence>
<feature type="modified residue" description="Phosphohistidine" evidence="14">
    <location>
        <position position="1448"/>
    </location>
</feature>
<dbReference type="Pfam" id="PF00072">
    <property type="entry name" value="Response_reg"/>
    <property type="match status" value="2"/>
</dbReference>
<evidence type="ECO:0000256" key="15">
    <source>
        <dbReference type="PROSITE-ProRule" id="PRU00169"/>
    </source>
</evidence>
<dbReference type="InterPro" id="IPR003660">
    <property type="entry name" value="HAMP_dom"/>
</dbReference>
<dbReference type="InterPro" id="IPR004358">
    <property type="entry name" value="Sig_transdc_His_kin-like_C"/>
</dbReference>
<dbReference type="InterPro" id="IPR036890">
    <property type="entry name" value="HATPase_C_sf"/>
</dbReference>
<evidence type="ECO:0000256" key="8">
    <source>
        <dbReference type="ARBA" id="ARBA00022741"/>
    </source>
</evidence>
<dbReference type="Pfam" id="PF02518">
    <property type="entry name" value="HATPase_c"/>
    <property type="match status" value="1"/>
</dbReference>
<dbReference type="InterPro" id="IPR029016">
    <property type="entry name" value="GAF-like_dom_sf"/>
</dbReference>
<dbReference type="SMART" id="SM00304">
    <property type="entry name" value="HAMP"/>
    <property type="match status" value="1"/>
</dbReference>
<evidence type="ECO:0000259" key="23">
    <source>
        <dbReference type="PROSITE" id="PS50885"/>
    </source>
</evidence>
<dbReference type="Gene3D" id="3.30.450.20">
    <property type="entry name" value="PAS domain"/>
    <property type="match status" value="1"/>
</dbReference>
<dbReference type="Gene3D" id="3.30.565.10">
    <property type="entry name" value="Histidine kinase-like ATPase, C-terminal domain"/>
    <property type="match status" value="1"/>
</dbReference>
<organism evidence="25 26">
    <name type="scientific">Limnothrix redekei LRLZ20PSL1</name>
    <dbReference type="NCBI Taxonomy" id="3112953"/>
    <lineage>
        <taxon>Bacteria</taxon>
        <taxon>Bacillati</taxon>
        <taxon>Cyanobacteriota</taxon>
        <taxon>Cyanophyceae</taxon>
        <taxon>Pseudanabaenales</taxon>
        <taxon>Pseudanabaenaceae</taxon>
        <taxon>Limnothrix</taxon>
    </lineage>
</organism>
<dbReference type="Gene3D" id="1.10.287.130">
    <property type="match status" value="1"/>
</dbReference>
<keyword evidence="8" id="KW-0547">Nucleotide-binding</keyword>
<dbReference type="Pfam" id="PF00672">
    <property type="entry name" value="HAMP"/>
    <property type="match status" value="1"/>
</dbReference>
<keyword evidence="13 18" id="KW-0472">Membrane</keyword>
<gene>
    <name evidence="25" type="ORF">VPK24_00410</name>
</gene>
<keyword evidence="5 15" id="KW-0597">Phosphoprotein</keyword>
<feature type="transmembrane region" description="Helical" evidence="18">
    <location>
        <begin position="71"/>
        <end position="93"/>
    </location>
</feature>
<evidence type="ECO:0000256" key="7">
    <source>
        <dbReference type="ARBA" id="ARBA00022692"/>
    </source>
</evidence>
<feature type="domain" description="Response regulatory" evidence="20">
    <location>
        <begin position="1036"/>
        <end position="1152"/>
    </location>
</feature>
<dbReference type="InterPro" id="IPR008207">
    <property type="entry name" value="Sig_transdc_His_kin_Hpt_dom"/>
</dbReference>
<evidence type="ECO:0000259" key="24">
    <source>
        <dbReference type="PROSITE" id="PS50894"/>
    </source>
</evidence>
<name>A0ABW7C4M0_9CYAN</name>
<dbReference type="InterPro" id="IPR003661">
    <property type="entry name" value="HisK_dim/P_dom"/>
</dbReference>
<dbReference type="InterPro" id="IPR013655">
    <property type="entry name" value="PAS_fold_3"/>
</dbReference>
<evidence type="ECO:0000259" key="19">
    <source>
        <dbReference type="PROSITE" id="PS50109"/>
    </source>
</evidence>
<feature type="domain" description="HPt" evidence="24">
    <location>
        <begin position="1409"/>
        <end position="1502"/>
    </location>
</feature>
<evidence type="ECO:0000256" key="6">
    <source>
        <dbReference type="ARBA" id="ARBA00022679"/>
    </source>
</evidence>
<dbReference type="PROSITE" id="PS50894">
    <property type="entry name" value="HPT"/>
    <property type="match status" value="1"/>
</dbReference>
<dbReference type="PROSITE" id="PS50112">
    <property type="entry name" value="PAS"/>
    <property type="match status" value="1"/>
</dbReference>
<dbReference type="Gene3D" id="3.40.50.2300">
    <property type="match status" value="2"/>
</dbReference>
<evidence type="ECO:0000256" key="14">
    <source>
        <dbReference type="PROSITE-ProRule" id="PRU00110"/>
    </source>
</evidence>
<feature type="compositionally biased region" description="Polar residues" evidence="17">
    <location>
        <begin position="1"/>
        <end position="11"/>
    </location>
</feature>
<feature type="modified residue" description="4-aspartylphosphate" evidence="15">
    <location>
        <position position="1086"/>
    </location>
</feature>
<dbReference type="SUPFAM" id="SSF55781">
    <property type="entry name" value="GAF domain-like"/>
    <property type="match status" value="1"/>
</dbReference>
<dbReference type="CDD" id="cd00088">
    <property type="entry name" value="HPT"/>
    <property type="match status" value="1"/>
</dbReference>
<evidence type="ECO:0000256" key="17">
    <source>
        <dbReference type="SAM" id="MobiDB-lite"/>
    </source>
</evidence>
<evidence type="ECO:0000259" key="20">
    <source>
        <dbReference type="PROSITE" id="PS50110"/>
    </source>
</evidence>
<evidence type="ECO:0000256" key="2">
    <source>
        <dbReference type="ARBA" id="ARBA00004651"/>
    </source>
</evidence>
<feature type="domain" description="Response regulatory" evidence="20">
    <location>
        <begin position="1180"/>
        <end position="1297"/>
    </location>
</feature>
<dbReference type="CDD" id="cd16922">
    <property type="entry name" value="HATPase_EvgS-ArcB-TorS-like"/>
    <property type="match status" value="1"/>
</dbReference>
<dbReference type="SMART" id="SM00388">
    <property type="entry name" value="HisKA"/>
    <property type="match status" value="1"/>
</dbReference>
<feature type="compositionally biased region" description="Low complexity" evidence="17">
    <location>
        <begin position="14"/>
        <end position="27"/>
    </location>
</feature>
<dbReference type="Pfam" id="PF00512">
    <property type="entry name" value="HisKA"/>
    <property type="match status" value="1"/>
</dbReference>
<evidence type="ECO:0000256" key="13">
    <source>
        <dbReference type="ARBA" id="ARBA00023136"/>
    </source>
</evidence>
<feature type="region of interest" description="Disordered" evidence="17">
    <location>
        <begin position="1"/>
        <end position="27"/>
    </location>
</feature>
<dbReference type="InterPro" id="IPR003594">
    <property type="entry name" value="HATPase_dom"/>
</dbReference>
<dbReference type="InterPro" id="IPR011006">
    <property type="entry name" value="CheY-like_superfamily"/>
</dbReference>
<comment type="caution">
    <text evidence="25">The sequence shown here is derived from an EMBL/GenBank/DDBJ whole genome shotgun (WGS) entry which is preliminary data.</text>
</comment>
<dbReference type="Proteomes" id="UP001604335">
    <property type="component" value="Unassembled WGS sequence"/>
</dbReference>
<keyword evidence="26" id="KW-1185">Reference proteome</keyword>
<feature type="domain" description="HAMP" evidence="23">
    <location>
        <begin position="374"/>
        <end position="427"/>
    </location>
</feature>
<dbReference type="SMART" id="SM00073">
    <property type="entry name" value="HPT"/>
    <property type="match status" value="1"/>
</dbReference>
<evidence type="ECO:0000256" key="3">
    <source>
        <dbReference type="ARBA" id="ARBA00012438"/>
    </source>
</evidence>
<dbReference type="InterPro" id="IPR007892">
    <property type="entry name" value="CHASE4"/>
</dbReference>
<dbReference type="PROSITE" id="PS50109">
    <property type="entry name" value="HIS_KIN"/>
    <property type="match status" value="1"/>
</dbReference>
<dbReference type="InterPro" id="IPR035965">
    <property type="entry name" value="PAS-like_dom_sf"/>
</dbReference>
<dbReference type="SMART" id="SM00448">
    <property type="entry name" value="REC"/>
    <property type="match status" value="2"/>
</dbReference>
<dbReference type="Pfam" id="PF08447">
    <property type="entry name" value="PAS_3"/>
    <property type="match status" value="1"/>
</dbReference>
<keyword evidence="4" id="KW-1003">Cell membrane</keyword>
<dbReference type="SMART" id="SM00387">
    <property type="entry name" value="HATPase_c"/>
    <property type="match status" value="1"/>
</dbReference>
<evidence type="ECO:0000256" key="9">
    <source>
        <dbReference type="ARBA" id="ARBA00022777"/>
    </source>
</evidence>
<dbReference type="NCBIfam" id="TIGR00229">
    <property type="entry name" value="sensory_box"/>
    <property type="match status" value="1"/>
</dbReference>
<dbReference type="SUPFAM" id="SSF47226">
    <property type="entry name" value="Histidine-containing phosphotransfer domain, HPT domain"/>
    <property type="match status" value="1"/>
</dbReference>
<dbReference type="PROSITE" id="PS50110">
    <property type="entry name" value="RESPONSE_REGULATORY"/>
    <property type="match status" value="2"/>
</dbReference>
<dbReference type="InterPro" id="IPR000700">
    <property type="entry name" value="PAS-assoc_C"/>
</dbReference>
<dbReference type="SUPFAM" id="SSF55785">
    <property type="entry name" value="PYP-like sensor domain (PAS domain)"/>
    <property type="match status" value="1"/>
</dbReference>
<evidence type="ECO:0000259" key="22">
    <source>
        <dbReference type="PROSITE" id="PS50113"/>
    </source>
</evidence>
<dbReference type="Gene3D" id="6.10.340.10">
    <property type="match status" value="1"/>
</dbReference>
<keyword evidence="11 18" id="KW-1133">Transmembrane helix</keyword>
<feature type="domain" description="PAS" evidence="21">
    <location>
        <begin position="432"/>
        <end position="502"/>
    </location>
</feature>
<feature type="transmembrane region" description="Helical" evidence="18">
    <location>
        <begin position="349"/>
        <end position="372"/>
    </location>
</feature>
<dbReference type="SUPFAM" id="SSF47384">
    <property type="entry name" value="Homodimeric domain of signal transducing histidine kinase"/>
    <property type="match status" value="1"/>
</dbReference>
<evidence type="ECO:0000256" key="12">
    <source>
        <dbReference type="ARBA" id="ARBA00023012"/>
    </source>
</evidence>
<dbReference type="CDD" id="cd00130">
    <property type="entry name" value="PAS"/>
    <property type="match status" value="1"/>
</dbReference>
<dbReference type="CDD" id="cd00082">
    <property type="entry name" value="HisKA"/>
    <property type="match status" value="1"/>
</dbReference>
<dbReference type="CDD" id="cd17546">
    <property type="entry name" value="REC_hyHK_CKI1_RcsC-like"/>
    <property type="match status" value="1"/>
</dbReference>
<accession>A0ABW7C4M0</accession>
<dbReference type="PRINTS" id="PR00344">
    <property type="entry name" value="BCTRLSENSOR"/>
</dbReference>
<dbReference type="SUPFAM" id="SSF55874">
    <property type="entry name" value="ATPase domain of HSP90 chaperone/DNA topoisomerase II/histidine kinase"/>
    <property type="match status" value="1"/>
</dbReference>
<evidence type="ECO:0000256" key="11">
    <source>
        <dbReference type="ARBA" id="ARBA00022989"/>
    </source>
</evidence>
<comment type="subcellular location">
    <subcellularLocation>
        <location evidence="2">Cell membrane</location>
        <topology evidence="2">Multi-pass membrane protein</topology>
    </subcellularLocation>
</comment>
<evidence type="ECO:0000256" key="1">
    <source>
        <dbReference type="ARBA" id="ARBA00000085"/>
    </source>
</evidence>
<comment type="catalytic activity">
    <reaction evidence="1">
        <text>ATP + protein L-histidine = ADP + protein N-phospho-L-histidine.</text>
        <dbReference type="EC" id="2.7.13.3"/>
    </reaction>
</comment>
<dbReference type="RefSeq" id="WP_393009723.1">
    <property type="nucleotide sequence ID" value="NZ_JAZAQF010000001.1"/>
</dbReference>
<dbReference type="Gene3D" id="1.20.120.160">
    <property type="entry name" value="HPT domain"/>
    <property type="match status" value="1"/>
</dbReference>
<evidence type="ECO:0000256" key="4">
    <source>
        <dbReference type="ARBA" id="ARBA00022475"/>
    </source>
</evidence>
<feature type="coiled-coil region" evidence="16">
    <location>
        <begin position="408"/>
        <end position="442"/>
    </location>
</feature>
<evidence type="ECO:0000256" key="16">
    <source>
        <dbReference type="SAM" id="Coils"/>
    </source>
</evidence>
<proteinExistence type="predicted"/>
<dbReference type="PROSITE" id="PS50885">
    <property type="entry name" value="HAMP"/>
    <property type="match status" value="1"/>
</dbReference>
<feature type="domain" description="PAC" evidence="22">
    <location>
        <begin position="505"/>
        <end position="558"/>
    </location>
</feature>
<reference evidence="26" key="1">
    <citation type="journal article" date="2024" name="Algal Res.">
        <title>Biochemical, toxicological and genomic investigation of a high-biomass producing Limnothrix strain isolated from Italian shallow drinking water reservoir.</title>
        <authorList>
            <person name="Simonazzi M."/>
            <person name="Shishido T.K."/>
            <person name="Delbaje E."/>
            <person name="Wahlsten M."/>
            <person name="Fewer D.P."/>
            <person name="Sivonen K."/>
            <person name="Pezzolesi L."/>
            <person name="Pistocchi R."/>
        </authorList>
    </citation>
    <scope>NUCLEOTIDE SEQUENCE [LARGE SCALE GENOMIC DNA]</scope>
    <source>
        <strain evidence="26">LRLZ20PSL1</strain>
    </source>
</reference>
<dbReference type="EMBL" id="JAZAQF010000001">
    <property type="protein sequence ID" value="MFG3816082.1"/>
    <property type="molecule type" value="Genomic_DNA"/>
</dbReference>